<dbReference type="EMBL" id="CP007501">
    <property type="protein sequence ID" value="AKD24877.1"/>
    <property type="molecule type" value="Genomic_DNA"/>
</dbReference>
<dbReference type="STRING" id="1835254.CL55_00005440"/>
<name>A0A0E3ZKY8_9BURK</name>
<protein>
    <submittedName>
        <fullName evidence="2">Uncharacterized protein</fullName>
    </submittedName>
</protein>
<dbReference type="PATRIC" id="fig|576611.7.peg.550"/>
<evidence type="ECO:0000256" key="1">
    <source>
        <dbReference type="SAM" id="MobiDB-lite"/>
    </source>
</evidence>
<accession>A0A0E3ZKY8</accession>
<dbReference type="HOGENOM" id="CLU_2370441_0_0_4"/>
<dbReference type="OrthoDB" id="8926616at2"/>
<feature type="compositionally biased region" description="Acidic residues" evidence="1">
    <location>
        <begin position="85"/>
        <end position="94"/>
    </location>
</feature>
<organism evidence="2 3">
    <name type="scientific">Polynucleobacter duraquae</name>
    <dbReference type="NCBI Taxonomy" id="1835254"/>
    <lineage>
        <taxon>Bacteria</taxon>
        <taxon>Pseudomonadati</taxon>
        <taxon>Pseudomonadota</taxon>
        <taxon>Betaproteobacteria</taxon>
        <taxon>Burkholderiales</taxon>
        <taxon>Burkholderiaceae</taxon>
        <taxon>Polynucleobacter</taxon>
    </lineage>
</organism>
<feature type="region of interest" description="Disordered" evidence="1">
    <location>
        <begin position="62"/>
        <end position="94"/>
    </location>
</feature>
<dbReference type="KEGG" id="pdq:CL55_00005440"/>
<gene>
    <name evidence="2" type="ORF">CL55_00005440</name>
</gene>
<evidence type="ECO:0000313" key="3">
    <source>
        <dbReference type="Proteomes" id="UP000061135"/>
    </source>
</evidence>
<evidence type="ECO:0000313" key="2">
    <source>
        <dbReference type="EMBL" id="AKD24877.1"/>
    </source>
</evidence>
<sequence length="94" mass="10499">MTEYNPHVPSDSAEPDPIAASLQRLAGKIQLISDAVKALHQDRIQLETKIEDAQKRVQHILSRLPEQSDGRQLNLLSEPVTPTNPEDDNEPTTH</sequence>
<dbReference type="RefSeq" id="WP_046329767.1">
    <property type="nucleotide sequence ID" value="NZ_CP007501.1"/>
</dbReference>
<keyword evidence="3" id="KW-1185">Reference proteome</keyword>
<dbReference type="Proteomes" id="UP000061135">
    <property type="component" value="Chromosome"/>
</dbReference>
<feature type="compositionally biased region" description="Polar residues" evidence="1">
    <location>
        <begin position="70"/>
        <end position="84"/>
    </location>
</feature>
<dbReference type="AlphaFoldDB" id="A0A0E3ZKY8"/>
<reference evidence="2 3" key="1">
    <citation type="submission" date="2014-03" db="EMBL/GenBank/DDBJ databases">
        <title>Genome of Polynucleobacter strain MWH-MoK4.</title>
        <authorList>
            <person name="Hahn M.W."/>
        </authorList>
    </citation>
    <scope>NUCLEOTIDE SEQUENCE [LARGE SCALE GENOMIC DNA]</scope>
    <source>
        <strain evidence="2 3">MWH-MoK4</strain>
    </source>
</reference>
<proteinExistence type="predicted"/>